<keyword evidence="3" id="KW-1185">Reference proteome</keyword>
<dbReference type="SUPFAM" id="SSF46689">
    <property type="entry name" value="Homeodomain-like"/>
    <property type="match status" value="1"/>
</dbReference>
<dbReference type="Gene3D" id="1.10.10.60">
    <property type="entry name" value="Homeodomain-like"/>
    <property type="match status" value="1"/>
</dbReference>
<comment type="caution">
    <text evidence="2">The sequence shown here is derived from an EMBL/GenBank/DDBJ whole genome shotgun (WGS) entry which is preliminary data.</text>
</comment>
<feature type="domain" description="HTH psq-type" evidence="1">
    <location>
        <begin position="7"/>
        <end position="42"/>
    </location>
</feature>
<evidence type="ECO:0000313" key="2">
    <source>
        <dbReference type="EMBL" id="KAK4140127.1"/>
    </source>
</evidence>
<dbReference type="EMBL" id="MU853639">
    <property type="protein sequence ID" value="KAK4140127.1"/>
    <property type="molecule type" value="Genomic_DNA"/>
</dbReference>
<reference evidence="2" key="1">
    <citation type="journal article" date="2023" name="Mol. Phylogenet. Evol.">
        <title>Genome-scale phylogeny and comparative genomics of the fungal order Sordariales.</title>
        <authorList>
            <person name="Hensen N."/>
            <person name="Bonometti L."/>
            <person name="Westerberg I."/>
            <person name="Brannstrom I.O."/>
            <person name="Guillou S."/>
            <person name="Cros-Aarteil S."/>
            <person name="Calhoun S."/>
            <person name="Haridas S."/>
            <person name="Kuo A."/>
            <person name="Mondo S."/>
            <person name="Pangilinan J."/>
            <person name="Riley R."/>
            <person name="LaButti K."/>
            <person name="Andreopoulos B."/>
            <person name="Lipzen A."/>
            <person name="Chen C."/>
            <person name="Yan M."/>
            <person name="Daum C."/>
            <person name="Ng V."/>
            <person name="Clum A."/>
            <person name="Steindorff A."/>
            <person name="Ohm R.A."/>
            <person name="Martin F."/>
            <person name="Silar P."/>
            <person name="Natvig D.O."/>
            <person name="Lalanne C."/>
            <person name="Gautier V."/>
            <person name="Ament-Velasquez S.L."/>
            <person name="Kruys A."/>
            <person name="Hutchinson M.I."/>
            <person name="Powell A.J."/>
            <person name="Barry K."/>
            <person name="Miller A.N."/>
            <person name="Grigoriev I.V."/>
            <person name="Debuchy R."/>
            <person name="Gladieux P."/>
            <person name="Hiltunen Thoren M."/>
            <person name="Johannesson H."/>
        </authorList>
    </citation>
    <scope>NUCLEOTIDE SEQUENCE</scope>
    <source>
        <strain evidence="2">CBS 141.50</strain>
    </source>
</reference>
<accession>A0AAN6UVS8</accession>
<proteinExistence type="predicted"/>
<evidence type="ECO:0000313" key="3">
    <source>
        <dbReference type="Proteomes" id="UP001302676"/>
    </source>
</evidence>
<reference evidence="2" key="2">
    <citation type="submission" date="2023-05" db="EMBL/GenBank/DDBJ databases">
        <authorList>
            <consortium name="Lawrence Berkeley National Laboratory"/>
            <person name="Steindorff A."/>
            <person name="Hensen N."/>
            <person name="Bonometti L."/>
            <person name="Westerberg I."/>
            <person name="Brannstrom I.O."/>
            <person name="Guillou S."/>
            <person name="Cros-Aarteil S."/>
            <person name="Calhoun S."/>
            <person name="Haridas S."/>
            <person name="Kuo A."/>
            <person name="Mondo S."/>
            <person name="Pangilinan J."/>
            <person name="Riley R."/>
            <person name="Labutti K."/>
            <person name="Andreopoulos B."/>
            <person name="Lipzen A."/>
            <person name="Chen C."/>
            <person name="Yanf M."/>
            <person name="Daum C."/>
            <person name="Ng V."/>
            <person name="Clum A."/>
            <person name="Ohm R."/>
            <person name="Martin F."/>
            <person name="Silar P."/>
            <person name="Natvig D."/>
            <person name="Lalanne C."/>
            <person name="Gautier V."/>
            <person name="Ament-Velasquez S.L."/>
            <person name="Kruys A."/>
            <person name="Hutchinson M.I."/>
            <person name="Powell A.J."/>
            <person name="Barry K."/>
            <person name="Miller A.N."/>
            <person name="Grigoriev I.V."/>
            <person name="Debuchy R."/>
            <person name="Gladieux P."/>
            <person name="Thoren M.H."/>
            <person name="Johannesson H."/>
        </authorList>
    </citation>
    <scope>NUCLEOTIDE SEQUENCE</scope>
    <source>
        <strain evidence="2">CBS 141.50</strain>
    </source>
</reference>
<dbReference type="RefSeq" id="XP_062633498.1">
    <property type="nucleotide sequence ID" value="XM_062782062.1"/>
</dbReference>
<evidence type="ECO:0000259" key="1">
    <source>
        <dbReference type="Pfam" id="PF05225"/>
    </source>
</evidence>
<dbReference type="InterPro" id="IPR009057">
    <property type="entry name" value="Homeodomain-like_sf"/>
</dbReference>
<dbReference type="Pfam" id="PF05225">
    <property type="entry name" value="HTH_psq"/>
    <property type="match status" value="1"/>
</dbReference>
<name>A0AAN6UVS8_9PEZI</name>
<dbReference type="GO" id="GO:0003677">
    <property type="term" value="F:DNA binding"/>
    <property type="evidence" value="ECO:0007669"/>
    <property type="project" value="InterPro"/>
</dbReference>
<gene>
    <name evidence="2" type="ORF">C8A04DRAFT_32334</name>
</gene>
<organism evidence="2 3">
    <name type="scientific">Dichotomopilus funicola</name>
    <dbReference type="NCBI Taxonomy" id="1934379"/>
    <lineage>
        <taxon>Eukaryota</taxon>
        <taxon>Fungi</taxon>
        <taxon>Dikarya</taxon>
        <taxon>Ascomycota</taxon>
        <taxon>Pezizomycotina</taxon>
        <taxon>Sordariomycetes</taxon>
        <taxon>Sordariomycetidae</taxon>
        <taxon>Sordariales</taxon>
        <taxon>Chaetomiaceae</taxon>
        <taxon>Dichotomopilus</taxon>
    </lineage>
</organism>
<dbReference type="Proteomes" id="UP001302676">
    <property type="component" value="Unassembled WGS sequence"/>
</dbReference>
<dbReference type="AlphaFoldDB" id="A0AAN6UVS8"/>
<sequence length="81" mass="9058">MPYSDQDLHDALAKVREKGASVRAAALEFSIPYTTLRSRLHGIQLRREAHKSSQLLLRIQEEALARWVLIQEGLGAAPTHA</sequence>
<protein>
    <recommendedName>
        <fullName evidence="1">HTH psq-type domain-containing protein</fullName>
    </recommendedName>
</protein>
<dbReference type="GeneID" id="87818675"/>
<dbReference type="InterPro" id="IPR007889">
    <property type="entry name" value="HTH_Psq"/>
</dbReference>